<comment type="caution">
    <text evidence="10">The sequence shown here is derived from an EMBL/GenBank/DDBJ whole genome shotgun (WGS) entry which is preliminary data.</text>
</comment>
<dbReference type="GO" id="GO:0015889">
    <property type="term" value="P:cobalamin transport"/>
    <property type="evidence" value="ECO:0007669"/>
    <property type="project" value="InterPro"/>
</dbReference>
<dbReference type="InterPro" id="IPR023415">
    <property type="entry name" value="LDLR_class-A_CS"/>
</dbReference>
<feature type="binding site" evidence="7">
    <location>
        <position position="308"/>
    </location>
    <ligand>
        <name>cyanocob(III)alamin</name>
        <dbReference type="ChEBI" id="CHEBI:17439"/>
    </ligand>
</feature>
<dbReference type="PROSITE" id="PS01209">
    <property type="entry name" value="LDLRA_1"/>
    <property type="match status" value="1"/>
</dbReference>
<dbReference type="Gene3D" id="2.170.130.30">
    <property type="match status" value="2"/>
</dbReference>
<comment type="subcellular location">
    <subcellularLocation>
        <location evidence="1">Secreted</location>
    </subcellularLocation>
</comment>
<keyword evidence="2" id="KW-0964">Secreted</keyword>
<evidence type="ECO:0000256" key="9">
    <source>
        <dbReference type="PROSITE-ProRule" id="PRU00124"/>
    </source>
</evidence>
<dbReference type="AlphaFoldDB" id="A0A8T0EUR5"/>
<evidence type="ECO:0000256" key="6">
    <source>
        <dbReference type="ARBA" id="ARBA00023180"/>
    </source>
</evidence>
<dbReference type="InterPro" id="IPR002157">
    <property type="entry name" value="Cbl-bd_prot"/>
</dbReference>
<dbReference type="Proteomes" id="UP000807504">
    <property type="component" value="Unassembled WGS sequence"/>
</dbReference>
<dbReference type="Gene3D" id="4.10.400.10">
    <property type="entry name" value="Low-density Lipoprotein Receptor"/>
    <property type="match status" value="2"/>
</dbReference>
<keyword evidence="6" id="KW-0325">Glycoprotein</keyword>
<keyword evidence="5 8" id="KW-1015">Disulfide bond</keyword>
<dbReference type="SUPFAM" id="SSF57424">
    <property type="entry name" value="LDL receptor-like module"/>
    <property type="match status" value="2"/>
</dbReference>
<feature type="disulfide bond" evidence="9">
    <location>
        <begin position="93"/>
        <end position="108"/>
    </location>
</feature>
<dbReference type="CDD" id="cd00112">
    <property type="entry name" value="LDLa"/>
    <property type="match status" value="2"/>
</dbReference>
<dbReference type="PANTHER" id="PTHR10559">
    <property type="entry name" value="TRANSCOBALAMIN-1/GASTRIC INTRINSIC FACTOR"/>
    <property type="match status" value="1"/>
</dbReference>
<dbReference type="Pfam" id="PF00057">
    <property type="entry name" value="Ldl_recept_a"/>
    <property type="match status" value="2"/>
</dbReference>
<dbReference type="Gene3D" id="1.50.10.20">
    <property type="match status" value="3"/>
</dbReference>
<evidence type="ECO:0000256" key="7">
    <source>
        <dbReference type="PIRSR" id="PIRSR602157-1"/>
    </source>
</evidence>
<protein>
    <submittedName>
        <fullName evidence="10">Uncharacterized protein</fullName>
    </submittedName>
</protein>
<proteinExistence type="predicted"/>
<keyword evidence="4" id="KW-0677">Repeat</keyword>
<dbReference type="EMBL" id="JABXBU010001863">
    <property type="protein sequence ID" value="KAF8782055.1"/>
    <property type="molecule type" value="Genomic_DNA"/>
</dbReference>
<dbReference type="PANTHER" id="PTHR10559:SF18">
    <property type="entry name" value="TRANSCOBALAMIN II"/>
    <property type="match status" value="1"/>
</dbReference>
<dbReference type="Pfam" id="PF01122">
    <property type="entry name" value="Cobalamin_bind"/>
    <property type="match status" value="1"/>
</dbReference>
<feature type="disulfide bond" evidence="8">
    <location>
        <begin position="280"/>
        <end position="319"/>
    </location>
</feature>
<sequence length="1013" mass="114242">MASSYYSNIFCWIVDFKTAFVTGSPECSEYEFPCDNGDCIDAGFWCDSVEDCSDGSDEKYCRKAGLFNKDPNNCTSNYFRCSNGPCIPIIGRCNGFPDCEDSSDERNCVQPSSTPKSDAMSSPIYLLSETKTTTMIPTTTTHATTHQPTIKLKSQTYHSSIQMARNWLLSQRGSDFGWGDETPRALTALYLSDVQSVSRNESDMLMVKQLELQISLAITRNKTKAMKLTNLALYVNALMASCKDAKNFYGENLVQTLRNGVNAAQRESKLINPSVYLTLCINNATTYDDTRKLHDIFTSRNVVVGRIDIQALAMLAVTCIFRNTNFLPASMKERSSKLFIQRVKVGGLPGNVYEAALIAQALHEMKLTQPGLLEFMLKQQQEDGSFGGILATYLVLPVLAGRSFLQMNDHCDQRYSTDLTPLEVLKNSKRRKIYIQYALNYGNPPEISQMIQMQVAEGINFLDVMRLAQEVNPKYRFLLDGHRDNPVVYSIGGIPNDAEKGMFWTLHLASNSNRAKGDAGRLTPYSGNIKELIPLAGDEFVFWMRSIIKTKTMNLTKLALHINVLMASCKDAINFYGENLVHTLRNGVDAAHRSAEFINTSVYLTLYINNSTTYDDTRKHDIILIRNAANGRIGSTRNESHPVRHIGFHTEATTGGRFILWHISNMLGITRSSRSKFSTNERSLWPTIQYKNSTRPMKLTDLALYINALLLTCKNPTNFYGDNLIHSLRNGVDNAQREDTFINPSVYLTLCTNNATTYDDAKKLQDIFLSQNDTISRIDMQALGLLTASCMFRKTNFLNATLYDNIKMEFLRNLKIHGFPGNVYEAALLAQALEEVKVSLRGSTDFILRQQESDGSFGGILATYLALPVLAGRDLISMNKHCGQQIISDLIPLEVLKNVKRKKMHVQYSLNYGYPPEVTQTIQMHVAEGTNLLDLMRLAQEINSKYRFKLSENRKVPVVFSIGDMPNDVEKGLYWMPYKAVENIDKHWVPYTGDIKKLILANGDKVLFWYRPL</sequence>
<keyword evidence="11" id="KW-1185">Reference proteome</keyword>
<evidence type="ECO:0000256" key="8">
    <source>
        <dbReference type="PIRSR" id="PIRSR602157-2"/>
    </source>
</evidence>
<reference evidence="10" key="2">
    <citation type="submission" date="2020-06" db="EMBL/GenBank/DDBJ databases">
        <authorList>
            <person name="Sheffer M."/>
        </authorList>
    </citation>
    <scope>NUCLEOTIDE SEQUENCE</scope>
</reference>
<evidence type="ECO:0000256" key="2">
    <source>
        <dbReference type="ARBA" id="ARBA00022525"/>
    </source>
</evidence>
<organism evidence="10 11">
    <name type="scientific">Argiope bruennichi</name>
    <name type="common">Wasp spider</name>
    <name type="synonym">Aranea bruennichi</name>
    <dbReference type="NCBI Taxonomy" id="94029"/>
    <lineage>
        <taxon>Eukaryota</taxon>
        <taxon>Metazoa</taxon>
        <taxon>Ecdysozoa</taxon>
        <taxon>Arthropoda</taxon>
        <taxon>Chelicerata</taxon>
        <taxon>Arachnida</taxon>
        <taxon>Araneae</taxon>
        <taxon>Araneomorphae</taxon>
        <taxon>Entelegynae</taxon>
        <taxon>Araneoidea</taxon>
        <taxon>Araneidae</taxon>
        <taxon>Argiope</taxon>
    </lineage>
</organism>
<feature type="disulfide bond" evidence="9">
    <location>
        <begin position="27"/>
        <end position="39"/>
    </location>
</feature>
<dbReference type="InterPro" id="IPR036055">
    <property type="entry name" value="LDL_receptor-like_sf"/>
</dbReference>
<feature type="binding site" evidence="7">
    <location>
        <position position="351"/>
    </location>
    <ligand>
        <name>cyanocob(III)alamin</name>
        <dbReference type="ChEBI" id="CHEBI:17439"/>
    </ligand>
</feature>
<dbReference type="PRINTS" id="PR00261">
    <property type="entry name" value="LDLRECEPTOR"/>
</dbReference>
<dbReference type="PROSITE" id="PS50068">
    <property type="entry name" value="LDLRA_2"/>
    <property type="match status" value="2"/>
</dbReference>
<feature type="binding site" evidence="7">
    <location>
        <begin position="504"/>
        <end position="506"/>
    </location>
    <ligand>
        <name>cyanocob(III)alamin</name>
        <dbReference type="ChEBI" id="CHEBI:17439"/>
    </ligand>
</feature>
<keyword evidence="3" id="KW-0732">Signal</keyword>
<evidence type="ECO:0000256" key="1">
    <source>
        <dbReference type="ARBA" id="ARBA00004613"/>
    </source>
</evidence>
<dbReference type="GO" id="GO:0005615">
    <property type="term" value="C:extracellular space"/>
    <property type="evidence" value="ECO:0007669"/>
    <property type="project" value="TreeGrafter"/>
</dbReference>
<dbReference type="SMART" id="SM00192">
    <property type="entry name" value="LDLa"/>
    <property type="match status" value="2"/>
</dbReference>
<dbReference type="FunFam" id="4.10.400.10:FF:000034">
    <property type="entry name" value="Low-density lipoprotein receptor-related protein 2"/>
    <property type="match status" value="1"/>
</dbReference>
<feature type="disulfide bond" evidence="9">
    <location>
        <begin position="81"/>
        <end position="99"/>
    </location>
</feature>
<feature type="disulfide bond" evidence="9">
    <location>
        <begin position="46"/>
        <end position="61"/>
    </location>
</feature>
<feature type="disulfide bond" evidence="9">
    <location>
        <begin position="34"/>
        <end position="52"/>
    </location>
</feature>
<dbReference type="GO" id="GO:0031419">
    <property type="term" value="F:cobalamin binding"/>
    <property type="evidence" value="ECO:0007669"/>
    <property type="project" value="InterPro"/>
</dbReference>
<feature type="disulfide bond" evidence="9">
    <location>
        <begin position="74"/>
        <end position="86"/>
    </location>
</feature>
<evidence type="ECO:0000313" key="10">
    <source>
        <dbReference type="EMBL" id="KAF8782055.1"/>
    </source>
</evidence>
<reference evidence="10" key="1">
    <citation type="journal article" date="2020" name="bioRxiv">
        <title>Chromosome-level reference genome of the European wasp spider Argiope bruennichi: a resource for studies on range expansion and evolutionary adaptation.</title>
        <authorList>
            <person name="Sheffer M.M."/>
            <person name="Hoppe A."/>
            <person name="Krehenwinkel H."/>
            <person name="Uhl G."/>
            <person name="Kuss A.W."/>
            <person name="Jensen L."/>
            <person name="Jensen C."/>
            <person name="Gillespie R.G."/>
            <person name="Hoff K.J."/>
            <person name="Prost S."/>
        </authorList>
    </citation>
    <scope>NUCLEOTIDE SEQUENCE</scope>
</reference>
<accession>A0A8T0EUR5</accession>
<evidence type="ECO:0000256" key="4">
    <source>
        <dbReference type="ARBA" id="ARBA00022737"/>
    </source>
</evidence>
<name>A0A8T0EUR5_ARGBR</name>
<dbReference type="InterPro" id="IPR051588">
    <property type="entry name" value="Cobalamin_Transport"/>
</dbReference>
<evidence type="ECO:0000256" key="3">
    <source>
        <dbReference type="ARBA" id="ARBA00022729"/>
    </source>
</evidence>
<keyword evidence="7" id="KW-0170">Cobalt</keyword>
<evidence type="ECO:0000313" key="11">
    <source>
        <dbReference type="Proteomes" id="UP000807504"/>
    </source>
</evidence>
<gene>
    <name evidence="10" type="ORF">HNY73_012388</name>
</gene>
<dbReference type="InterPro" id="IPR002172">
    <property type="entry name" value="LDrepeatLR_classA_rpt"/>
</dbReference>
<evidence type="ECO:0000256" key="5">
    <source>
        <dbReference type="ARBA" id="ARBA00023157"/>
    </source>
</evidence>